<dbReference type="OrthoDB" id="965270at2"/>
<dbReference type="AlphaFoldDB" id="A0A2T0TEL8"/>
<keyword evidence="2" id="KW-1185">Reference proteome</keyword>
<comment type="caution">
    <text evidence="1">The sequence shown here is derived from an EMBL/GenBank/DDBJ whole genome shotgun (WGS) entry which is preliminary data.</text>
</comment>
<dbReference type="EMBL" id="PVTE01000003">
    <property type="protein sequence ID" value="PRY44116.1"/>
    <property type="molecule type" value="Genomic_DNA"/>
</dbReference>
<protein>
    <submittedName>
        <fullName evidence="1">Uncharacterized protein</fullName>
    </submittedName>
</protein>
<dbReference type="Proteomes" id="UP000238375">
    <property type="component" value="Unassembled WGS sequence"/>
</dbReference>
<sequence length="78" mass="8750">MARYLFAFNGPLPLPADDLRLIQQQTQLLDTSRRTVLVDADTEQHIQSLAQQLPDWTVSPEIVVPIPGTRPTVRSTPD</sequence>
<proteinExistence type="predicted"/>
<accession>A0A2T0TEL8</accession>
<reference evidence="1 2" key="1">
    <citation type="submission" date="2018-03" db="EMBL/GenBank/DDBJ databases">
        <title>Genomic Encyclopedia of Archaeal and Bacterial Type Strains, Phase II (KMG-II): from individual species to whole genera.</title>
        <authorList>
            <person name="Goeker M."/>
        </authorList>
    </citation>
    <scope>NUCLEOTIDE SEQUENCE [LARGE SCALE GENOMIC DNA]</scope>
    <source>
        <strain evidence="1 2">DSM 28354</strain>
    </source>
</reference>
<name>A0A2T0TEL8_9BACT</name>
<evidence type="ECO:0000313" key="2">
    <source>
        <dbReference type="Proteomes" id="UP000238375"/>
    </source>
</evidence>
<organism evidence="1 2">
    <name type="scientific">Spirosoma oryzae</name>
    <dbReference type="NCBI Taxonomy" id="1469603"/>
    <lineage>
        <taxon>Bacteria</taxon>
        <taxon>Pseudomonadati</taxon>
        <taxon>Bacteroidota</taxon>
        <taxon>Cytophagia</taxon>
        <taxon>Cytophagales</taxon>
        <taxon>Cytophagaceae</taxon>
        <taxon>Spirosoma</taxon>
    </lineage>
</organism>
<gene>
    <name evidence="1" type="ORF">CLV58_10385</name>
</gene>
<evidence type="ECO:0000313" key="1">
    <source>
        <dbReference type="EMBL" id="PRY44116.1"/>
    </source>
</evidence>
<dbReference type="RefSeq" id="WP_106136543.1">
    <property type="nucleotide sequence ID" value="NZ_PVTE01000003.1"/>
</dbReference>